<keyword evidence="1" id="KW-0805">Transcription regulation</keyword>
<gene>
    <name evidence="7" type="ORF">EJQ19_18220</name>
</gene>
<dbReference type="PANTHER" id="PTHR43280">
    <property type="entry name" value="ARAC-FAMILY TRANSCRIPTIONAL REGULATOR"/>
    <property type="match status" value="1"/>
</dbReference>
<proteinExistence type="predicted"/>
<dbReference type="SUPFAM" id="SSF46689">
    <property type="entry name" value="Homeodomain-like"/>
    <property type="match status" value="2"/>
</dbReference>
<dbReference type="Gene3D" id="3.40.50.2300">
    <property type="match status" value="1"/>
</dbReference>
<reference evidence="7 8" key="1">
    <citation type="submission" date="2018-12" db="EMBL/GenBank/DDBJ databases">
        <title>Bacillus ochoae sp. nov., Paenibacillus whitsoniae sp. nov., Paenibacillus spiritus sp. nov. Isolated from the Mars Exploration Rover during spacecraft assembly.</title>
        <authorList>
            <person name="Seuylemezian A."/>
            <person name="Vaishampayan P."/>
        </authorList>
    </citation>
    <scope>NUCLEOTIDE SEQUENCE [LARGE SCALE GENOMIC DNA]</scope>
    <source>
        <strain evidence="7 8">MER 54</strain>
    </source>
</reference>
<accession>A0A3S0AAE3</accession>
<name>A0A3S0AAE3_9BACL</name>
<dbReference type="PANTHER" id="PTHR43280:SF10">
    <property type="entry name" value="REGULATORY PROTEIN POCR"/>
    <property type="match status" value="1"/>
</dbReference>
<dbReference type="InterPro" id="IPR009057">
    <property type="entry name" value="Homeodomain-like_sf"/>
</dbReference>
<dbReference type="OrthoDB" id="342399at2"/>
<dbReference type="InterPro" id="IPR001789">
    <property type="entry name" value="Sig_transdc_resp-reg_receiver"/>
</dbReference>
<dbReference type="InterPro" id="IPR020449">
    <property type="entry name" value="Tscrpt_reg_AraC-type_HTH"/>
</dbReference>
<keyword evidence="3" id="KW-0804">Transcription</keyword>
<dbReference type="Proteomes" id="UP000276128">
    <property type="component" value="Unassembled WGS sequence"/>
</dbReference>
<dbReference type="Pfam" id="PF00072">
    <property type="entry name" value="Response_reg"/>
    <property type="match status" value="1"/>
</dbReference>
<feature type="domain" description="Response regulatory" evidence="6">
    <location>
        <begin position="5"/>
        <end position="122"/>
    </location>
</feature>
<evidence type="ECO:0000256" key="2">
    <source>
        <dbReference type="ARBA" id="ARBA00023125"/>
    </source>
</evidence>
<dbReference type="PROSITE" id="PS50110">
    <property type="entry name" value="RESPONSE_REGULATORY"/>
    <property type="match status" value="1"/>
</dbReference>
<evidence type="ECO:0000256" key="4">
    <source>
        <dbReference type="PROSITE-ProRule" id="PRU00169"/>
    </source>
</evidence>
<sequence>MNMHSVLLVDDDVAVLQFLRMMIVWEDHQLQLAGTCTNAQDALQICRTSMPDLIVTDIGMPGMDGIEFIKAVKAISARPRFVILSCHDDFRYAQQAVQIGVEDYVLKETLEPQHLIELLAKAKSKMEKEDERQFEVRNLHLQVNRNKSAAKEKWLRDLLSTPVLEDPTWIERLEDFGLHPVLPYFIPVVCRLHRFRHALQRYESEDTVKFIVENAVEELMAADKDKVVFSYSAKEFCLLFNIRKDLRINPYDRIAALCKDVQHKLTQVLKLPVSMVLGEMVGDPSSIKRQYVHLLQESEGLFYAREPEFVKSSENSYSLALEEDPLAYYYVYADQLNRFVLDGNADPSTVVAPFILFVTQHRYPPKSVKQFVFKLVLDMMLKLRFNQQYTNEKLQRDLDQLASIGELEEWLTRFVQDAAGLMEQIAQQSKKVEIIDAQKYIQRHLGRKITLEEVADHLHLNPSYFSRLFKKETGETFIEYVTRIKMERAKELLNGSDKTLETIAHMLGYESKGYFVKVFKQHYGVVPSRFV</sequence>
<dbReference type="PRINTS" id="PR00032">
    <property type="entry name" value="HTHARAC"/>
</dbReference>
<dbReference type="InterPro" id="IPR011006">
    <property type="entry name" value="CheY-like_superfamily"/>
</dbReference>
<evidence type="ECO:0000313" key="7">
    <source>
        <dbReference type="EMBL" id="RTE08359.1"/>
    </source>
</evidence>
<keyword evidence="2" id="KW-0238">DNA-binding</keyword>
<dbReference type="AlphaFoldDB" id="A0A3S0AAE3"/>
<evidence type="ECO:0000259" key="5">
    <source>
        <dbReference type="PROSITE" id="PS01124"/>
    </source>
</evidence>
<dbReference type="SUPFAM" id="SSF52172">
    <property type="entry name" value="CheY-like"/>
    <property type="match status" value="1"/>
</dbReference>
<dbReference type="Gene3D" id="1.10.10.60">
    <property type="entry name" value="Homeodomain-like"/>
    <property type="match status" value="2"/>
</dbReference>
<dbReference type="EMBL" id="RXHU01000054">
    <property type="protein sequence ID" value="RTE08359.1"/>
    <property type="molecule type" value="Genomic_DNA"/>
</dbReference>
<dbReference type="SMART" id="SM00448">
    <property type="entry name" value="REC"/>
    <property type="match status" value="1"/>
</dbReference>
<dbReference type="GO" id="GO:0003700">
    <property type="term" value="F:DNA-binding transcription factor activity"/>
    <property type="evidence" value="ECO:0007669"/>
    <property type="project" value="InterPro"/>
</dbReference>
<protein>
    <submittedName>
        <fullName evidence="7">Response regulator</fullName>
    </submittedName>
</protein>
<keyword evidence="4" id="KW-0597">Phosphoprotein</keyword>
<organism evidence="7 8">
    <name type="scientific">Paenibacillus whitsoniae</name>
    <dbReference type="NCBI Taxonomy" id="2496558"/>
    <lineage>
        <taxon>Bacteria</taxon>
        <taxon>Bacillati</taxon>
        <taxon>Bacillota</taxon>
        <taxon>Bacilli</taxon>
        <taxon>Bacillales</taxon>
        <taxon>Paenibacillaceae</taxon>
        <taxon>Paenibacillus</taxon>
    </lineage>
</organism>
<keyword evidence="8" id="KW-1185">Reference proteome</keyword>
<feature type="modified residue" description="4-aspartylphosphate" evidence="4">
    <location>
        <position position="57"/>
    </location>
</feature>
<evidence type="ECO:0000256" key="3">
    <source>
        <dbReference type="ARBA" id="ARBA00023163"/>
    </source>
</evidence>
<evidence type="ECO:0000259" key="6">
    <source>
        <dbReference type="PROSITE" id="PS50110"/>
    </source>
</evidence>
<dbReference type="CDD" id="cd17536">
    <property type="entry name" value="REC_YesN-like"/>
    <property type="match status" value="1"/>
</dbReference>
<dbReference type="Pfam" id="PF12833">
    <property type="entry name" value="HTH_18"/>
    <property type="match status" value="1"/>
</dbReference>
<feature type="domain" description="HTH araC/xylS-type" evidence="5">
    <location>
        <begin position="435"/>
        <end position="531"/>
    </location>
</feature>
<comment type="caution">
    <text evidence="7">The sequence shown here is derived from an EMBL/GenBank/DDBJ whole genome shotgun (WGS) entry which is preliminary data.</text>
</comment>
<dbReference type="InterPro" id="IPR018060">
    <property type="entry name" value="HTH_AraC"/>
</dbReference>
<dbReference type="PROSITE" id="PS01124">
    <property type="entry name" value="HTH_ARAC_FAMILY_2"/>
    <property type="match status" value="1"/>
</dbReference>
<evidence type="ECO:0000313" key="8">
    <source>
        <dbReference type="Proteomes" id="UP000276128"/>
    </source>
</evidence>
<dbReference type="GO" id="GO:0000160">
    <property type="term" value="P:phosphorelay signal transduction system"/>
    <property type="evidence" value="ECO:0007669"/>
    <property type="project" value="InterPro"/>
</dbReference>
<dbReference type="GO" id="GO:0043565">
    <property type="term" value="F:sequence-specific DNA binding"/>
    <property type="evidence" value="ECO:0007669"/>
    <property type="project" value="InterPro"/>
</dbReference>
<dbReference type="SMART" id="SM00342">
    <property type="entry name" value="HTH_ARAC"/>
    <property type="match status" value="1"/>
</dbReference>
<evidence type="ECO:0000256" key="1">
    <source>
        <dbReference type="ARBA" id="ARBA00023015"/>
    </source>
</evidence>